<dbReference type="GO" id="GO:0005759">
    <property type="term" value="C:mitochondrial matrix"/>
    <property type="evidence" value="ECO:0007669"/>
    <property type="project" value="TreeGrafter"/>
</dbReference>
<evidence type="ECO:0000256" key="2">
    <source>
        <dbReference type="SAM" id="SignalP"/>
    </source>
</evidence>
<keyword evidence="2" id="KW-0732">Signal</keyword>
<feature type="compositionally biased region" description="Polar residues" evidence="1">
    <location>
        <begin position="42"/>
        <end position="51"/>
    </location>
</feature>
<reference evidence="3 4" key="1">
    <citation type="submission" date="2019-07" db="EMBL/GenBank/DDBJ databases">
        <title>Finished genome of Venturia effusa.</title>
        <authorList>
            <person name="Young C.A."/>
            <person name="Cox M.P."/>
            <person name="Ganley A.R.D."/>
            <person name="David W.J."/>
        </authorList>
    </citation>
    <scope>NUCLEOTIDE SEQUENCE [LARGE SCALE GENOMIC DNA]</scope>
    <source>
        <strain evidence="4">albino</strain>
    </source>
</reference>
<protein>
    <submittedName>
        <fullName evidence="3">Uncharacterized protein</fullName>
    </submittedName>
</protein>
<feature type="chain" id="PRO_5021891956" evidence="2">
    <location>
        <begin position="22"/>
        <end position="136"/>
    </location>
</feature>
<keyword evidence="4" id="KW-1185">Reference proteome</keyword>
<evidence type="ECO:0000313" key="3">
    <source>
        <dbReference type="EMBL" id="QDS73161.1"/>
    </source>
</evidence>
<dbReference type="PANTHER" id="PTHR40020:SF1">
    <property type="entry name" value="CYTOCHROME C OXIDASE ASSEMBLY FACTOR 2"/>
    <property type="match status" value="1"/>
</dbReference>
<evidence type="ECO:0000313" key="4">
    <source>
        <dbReference type="Proteomes" id="UP000316270"/>
    </source>
</evidence>
<feature type="region of interest" description="Disordered" evidence="1">
    <location>
        <begin position="36"/>
        <end position="80"/>
    </location>
</feature>
<proteinExistence type="predicted"/>
<dbReference type="OrthoDB" id="5410040at2759"/>
<dbReference type="AlphaFoldDB" id="A0A517LBZ6"/>
<accession>A0A517LBZ6</accession>
<feature type="signal peptide" evidence="2">
    <location>
        <begin position="1"/>
        <end position="21"/>
    </location>
</feature>
<dbReference type="PANTHER" id="PTHR40020">
    <property type="entry name" value="CYTOCHROME C OXIDASE ASSEMBLY FACTOR 2"/>
    <property type="match status" value="1"/>
</dbReference>
<sequence>MPPHLHPRSFLTTSLFGATLAVSFTVVGLPHLLPCPVPRSYADSQDPNAPNQRRKKRRKQQADGDGEAEGRISRDVEGNNGFEIAKARECPVPKPGGLIGTVLGFQKEKTERPVIRIVPLAEKRSRPKTEGEAGEG</sequence>
<dbReference type="EMBL" id="CP042193">
    <property type="protein sequence ID" value="QDS73161.1"/>
    <property type="molecule type" value="Genomic_DNA"/>
</dbReference>
<organism evidence="3 4">
    <name type="scientific">Venturia effusa</name>
    <dbReference type="NCBI Taxonomy" id="50376"/>
    <lineage>
        <taxon>Eukaryota</taxon>
        <taxon>Fungi</taxon>
        <taxon>Dikarya</taxon>
        <taxon>Ascomycota</taxon>
        <taxon>Pezizomycotina</taxon>
        <taxon>Dothideomycetes</taxon>
        <taxon>Pleosporomycetidae</taxon>
        <taxon>Venturiales</taxon>
        <taxon>Venturiaceae</taxon>
        <taxon>Venturia</taxon>
    </lineage>
</organism>
<gene>
    <name evidence="3" type="ORF">FKW77_002100</name>
</gene>
<name>A0A517LBZ6_9PEZI</name>
<evidence type="ECO:0000256" key="1">
    <source>
        <dbReference type="SAM" id="MobiDB-lite"/>
    </source>
</evidence>
<dbReference type="GO" id="GO:0033617">
    <property type="term" value="P:mitochondrial respiratory chain complex IV assembly"/>
    <property type="evidence" value="ECO:0007669"/>
    <property type="project" value="TreeGrafter"/>
</dbReference>
<dbReference type="Proteomes" id="UP000316270">
    <property type="component" value="Chromosome 9"/>
</dbReference>
<feature type="compositionally biased region" description="Basic and acidic residues" evidence="1">
    <location>
        <begin position="68"/>
        <end position="77"/>
    </location>
</feature>